<dbReference type="GO" id="GO:0010181">
    <property type="term" value="F:FMN binding"/>
    <property type="evidence" value="ECO:0007669"/>
    <property type="project" value="InterPro"/>
</dbReference>
<comment type="caution">
    <text evidence="4">The sequence shown here is derived from an EMBL/GenBank/DDBJ whole genome shotgun (WGS) entry which is preliminary data.</text>
</comment>
<evidence type="ECO:0000259" key="3">
    <source>
        <dbReference type="SMART" id="SM00903"/>
    </source>
</evidence>
<feature type="domain" description="Flavin reductase like" evidence="3">
    <location>
        <begin position="15"/>
        <end position="158"/>
    </location>
</feature>
<dbReference type="RefSeq" id="WP_161813845.1">
    <property type="nucleotide sequence ID" value="NZ_BLJN01000004.1"/>
</dbReference>
<keyword evidence="2" id="KW-0560">Oxidoreductase</keyword>
<dbReference type="Pfam" id="PF01613">
    <property type="entry name" value="Flavin_Reduct"/>
    <property type="match status" value="1"/>
</dbReference>
<evidence type="ECO:0000313" key="4">
    <source>
        <dbReference type="EMBL" id="GFE82175.1"/>
    </source>
</evidence>
<dbReference type="Gene3D" id="1.10.10.10">
    <property type="entry name" value="Winged helix-like DNA-binding domain superfamily/Winged helix DNA-binding domain"/>
    <property type="match status" value="1"/>
</dbReference>
<dbReference type="SMART" id="SM00903">
    <property type="entry name" value="Flavin_Reduct"/>
    <property type="match status" value="1"/>
</dbReference>
<keyword evidence="5" id="KW-1185">Reference proteome</keyword>
<reference evidence="5" key="1">
    <citation type="submission" date="2020-01" db="EMBL/GenBank/DDBJ databases">
        <title>'Steroidobacter agaridevorans' sp. nov., agar-degrading bacteria isolated from rhizosphere soils.</title>
        <authorList>
            <person name="Ikenaga M."/>
            <person name="Kataoka M."/>
            <person name="Murouchi A."/>
            <person name="Katsuragi S."/>
            <person name="Sakai M."/>
        </authorList>
    </citation>
    <scope>NUCLEOTIDE SEQUENCE [LARGE SCALE GENOMIC DNA]</scope>
    <source>
        <strain evidence="5">YU21-B</strain>
    </source>
</reference>
<dbReference type="InterPro" id="IPR036390">
    <property type="entry name" value="WH_DNA-bd_sf"/>
</dbReference>
<dbReference type="Gene3D" id="2.30.110.10">
    <property type="entry name" value="Electron Transport, Fmn-binding Protein, Chain A"/>
    <property type="match status" value="1"/>
</dbReference>
<evidence type="ECO:0000256" key="2">
    <source>
        <dbReference type="ARBA" id="ARBA00023002"/>
    </source>
</evidence>
<name>A0A829YFI6_9GAMM</name>
<comment type="similarity">
    <text evidence="1">Belongs to the non-flavoprotein flavin reductase family.</text>
</comment>
<dbReference type="InterPro" id="IPR036388">
    <property type="entry name" value="WH-like_DNA-bd_sf"/>
</dbReference>
<dbReference type="PANTHER" id="PTHR30466:SF11">
    <property type="entry name" value="FLAVIN-DEPENDENT MONOOXYGENASE, REDUCTASE SUBUNIT HSAB"/>
    <property type="match status" value="1"/>
</dbReference>
<organism evidence="4 5">
    <name type="scientific">Steroidobacter agaridevorans</name>
    <dbReference type="NCBI Taxonomy" id="2695856"/>
    <lineage>
        <taxon>Bacteria</taxon>
        <taxon>Pseudomonadati</taxon>
        <taxon>Pseudomonadota</taxon>
        <taxon>Gammaproteobacteria</taxon>
        <taxon>Steroidobacterales</taxon>
        <taxon>Steroidobacteraceae</taxon>
        <taxon>Steroidobacter</taxon>
    </lineage>
</organism>
<sequence>MSIPADQIRSFRNALGAFATGVTVVTTRSEESGDVGLTANSFNSVSLDPPMVLWSLAKTSKALSTFMTSSHFAVHVLASDQEALSTRFARAGTDKFADLPIDRGVGAIPLLTHCSARFQCRTAFRYEGGDHMIFVGQVEAFDHWERPPLVFHAGRYASAVRVIKTPEAPSDAEPDSSFSQDFLIYLLGRAHHQLFLQLRNSLRRYGLSEDGWFVLSLLGVANNRTLDELGRLLAYTGKGITYDLLASLGAAGFVKLAGFYDPHARVELTDAGRRVVIELVAAARAAEDHAQRNLDDAQTHVLKHALRQIINDSQAVSPVAVPSLEGELDE</sequence>
<proteinExistence type="inferred from homology"/>
<dbReference type="InterPro" id="IPR012349">
    <property type="entry name" value="Split_barrel_FMN-bd"/>
</dbReference>
<accession>A0A829YFI6</accession>
<dbReference type="EMBL" id="BLJN01000004">
    <property type="protein sequence ID" value="GFE82175.1"/>
    <property type="molecule type" value="Genomic_DNA"/>
</dbReference>
<evidence type="ECO:0000256" key="1">
    <source>
        <dbReference type="ARBA" id="ARBA00008898"/>
    </source>
</evidence>
<evidence type="ECO:0000313" key="5">
    <source>
        <dbReference type="Proteomes" id="UP000445000"/>
    </source>
</evidence>
<dbReference type="PANTHER" id="PTHR30466">
    <property type="entry name" value="FLAVIN REDUCTASE"/>
    <property type="match status" value="1"/>
</dbReference>
<protein>
    <recommendedName>
        <fullName evidence="3">Flavin reductase like domain-containing protein</fullName>
    </recommendedName>
</protein>
<dbReference type="SUPFAM" id="SSF50475">
    <property type="entry name" value="FMN-binding split barrel"/>
    <property type="match status" value="1"/>
</dbReference>
<dbReference type="GO" id="GO:0042602">
    <property type="term" value="F:riboflavin reductase (NADPH) activity"/>
    <property type="evidence" value="ECO:0007669"/>
    <property type="project" value="TreeGrafter"/>
</dbReference>
<gene>
    <name evidence="4" type="ORF">GCM10011487_41750</name>
</gene>
<dbReference type="Proteomes" id="UP000445000">
    <property type="component" value="Unassembled WGS sequence"/>
</dbReference>
<dbReference type="InterPro" id="IPR002563">
    <property type="entry name" value="Flavin_Rdtase-like_dom"/>
</dbReference>
<dbReference type="AlphaFoldDB" id="A0A829YFI6"/>
<dbReference type="SUPFAM" id="SSF46785">
    <property type="entry name" value="Winged helix' DNA-binding domain"/>
    <property type="match status" value="1"/>
</dbReference>
<dbReference type="InterPro" id="IPR050268">
    <property type="entry name" value="NADH-dep_flavin_reductase"/>
</dbReference>